<evidence type="ECO:0000256" key="3">
    <source>
        <dbReference type="ARBA" id="ARBA00022519"/>
    </source>
</evidence>
<proteinExistence type="predicted"/>
<reference evidence="9" key="1">
    <citation type="journal article" date="2019" name="Int. J. Syst. Evol. Microbiol.">
        <title>The Global Catalogue of Microorganisms (GCM) 10K type strain sequencing project: providing services to taxonomists for standard genome sequencing and annotation.</title>
        <authorList>
            <consortium name="The Broad Institute Genomics Platform"/>
            <consortium name="The Broad Institute Genome Sequencing Center for Infectious Disease"/>
            <person name="Wu L."/>
            <person name="Ma J."/>
        </authorList>
    </citation>
    <scope>NUCLEOTIDE SEQUENCE [LARGE SCALE GENOMIC DNA]</scope>
    <source>
        <strain evidence="9">NBRC 103166</strain>
    </source>
</reference>
<feature type="transmembrane region" description="Helical" evidence="7">
    <location>
        <begin position="172"/>
        <end position="194"/>
    </location>
</feature>
<comment type="caution">
    <text evidence="8">The sequence shown here is derived from an EMBL/GenBank/DDBJ whole genome shotgun (WGS) entry which is preliminary data.</text>
</comment>
<dbReference type="InterPro" id="IPR051800">
    <property type="entry name" value="PqiA-PqiB_transport"/>
</dbReference>
<keyword evidence="9" id="KW-1185">Reference proteome</keyword>
<organism evidence="8 9">
    <name type="scientific">Psychromonas marina</name>
    <dbReference type="NCBI Taxonomy" id="88364"/>
    <lineage>
        <taxon>Bacteria</taxon>
        <taxon>Pseudomonadati</taxon>
        <taxon>Pseudomonadota</taxon>
        <taxon>Gammaproteobacteria</taxon>
        <taxon>Alteromonadales</taxon>
        <taxon>Psychromonadaceae</taxon>
        <taxon>Psychromonas</taxon>
    </lineage>
</organism>
<dbReference type="PANTHER" id="PTHR30462:SF1">
    <property type="entry name" value="INTERMEMBRANE TRANSPORT PROTEIN YEBS"/>
    <property type="match status" value="1"/>
</dbReference>
<evidence type="ECO:0000256" key="1">
    <source>
        <dbReference type="ARBA" id="ARBA00004533"/>
    </source>
</evidence>
<feature type="transmembrane region" description="Helical" evidence="7">
    <location>
        <begin position="98"/>
        <end position="127"/>
    </location>
</feature>
<evidence type="ECO:0000256" key="5">
    <source>
        <dbReference type="ARBA" id="ARBA00022989"/>
    </source>
</evidence>
<feature type="transmembrane region" description="Helical" evidence="7">
    <location>
        <begin position="139"/>
        <end position="166"/>
    </location>
</feature>
<dbReference type="InterPro" id="IPR007498">
    <property type="entry name" value="PqiA-like"/>
</dbReference>
<evidence type="ECO:0000256" key="7">
    <source>
        <dbReference type="SAM" id="Phobius"/>
    </source>
</evidence>
<evidence type="ECO:0000256" key="4">
    <source>
        <dbReference type="ARBA" id="ARBA00022692"/>
    </source>
</evidence>
<evidence type="ECO:0000313" key="9">
    <source>
        <dbReference type="Proteomes" id="UP001157353"/>
    </source>
</evidence>
<comment type="subcellular location">
    <subcellularLocation>
        <location evidence="1">Cell inner membrane</location>
    </subcellularLocation>
</comment>
<keyword evidence="5 7" id="KW-1133">Transmembrane helix</keyword>
<accession>A0ABQ6E2V8</accession>
<protein>
    <submittedName>
        <fullName evidence="8">PqiA family protein</fullName>
    </submittedName>
</protein>
<dbReference type="RefSeq" id="WP_284204441.1">
    <property type="nucleotide sequence ID" value="NZ_BSPQ01000013.1"/>
</dbReference>
<dbReference type="EMBL" id="BSPQ01000013">
    <property type="protein sequence ID" value="GLS91321.1"/>
    <property type="molecule type" value="Genomic_DNA"/>
</dbReference>
<evidence type="ECO:0000313" key="8">
    <source>
        <dbReference type="EMBL" id="GLS91321.1"/>
    </source>
</evidence>
<feature type="transmembrane region" description="Helical" evidence="7">
    <location>
        <begin position="54"/>
        <end position="76"/>
    </location>
</feature>
<keyword evidence="6 7" id="KW-0472">Membrane</keyword>
<dbReference type="Proteomes" id="UP001157353">
    <property type="component" value="Unassembled WGS sequence"/>
</dbReference>
<dbReference type="PANTHER" id="PTHR30462">
    <property type="entry name" value="INTERMEMBRANE TRANSPORT PROTEIN PQIB-RELATED"/>
    <property type="match status" value="1"/>
</dbReference>
<sequence length="219" mass="24545">MKKVAIPGVSGKKQGLHVCSTCGNYSEHQTHISLCPICDNQIYLRKKNSLQKTWALLITAIIFIIPANVYPITYLLKNNILYPDTIFSGIISLVDSDMIGIAIIVFVASILVPILKIFALIFILLAVQLRWRLSATKQLLIFTFVDWIGRWSILDLFVISIMVAVFDKGNLLSVYPGIAATSFTIVVITTLFAAHSFDTRLIWDAQTLTDTQNNNIQER</sequence>
<name>A0ABQ6E2V8_9GAMM</name>
<keyword evidence="2" id="KW-1003">Cell membrane</keyword>
<evidence type="ECO:0000256" key="6">
    <source>
        <dbReference type="ARBA" id="ARBA00023136"/>
    </source>
</evidence>
<dbReference type="Pfam" id="PF04403">
    <property type="entry name" value="PqiA"/>
    <property type="match status" value="1"/>
</dbReference>
<gene>
    <name evidence="8" type="ORF">GCM10007916_23900</name>
</gene>
<evidence type="ECO:0000256" key="2">
    <source>
        <dbReference type="ARBA" id="ARBA00022475"/>
    </source>
</evidence>
<keyword evidence="3" id="KW-0997">Cell inner membrane</keyword>
<keyword evidence="4 7" id="KW-0812">Transmembrane</keyword>